<evidence type="ECO:0000256" key="1">
    <source>
        <dbReference type="SAM" id="SignalP"/>
    </source>
</evidence>
<comment type="caution">
    <text evidence="3">The sequence shown here is derived from an EMBL/GenBank/DDBJ whole genome shotgun (WGS) entry which is preliminary data.</text>
</comment>
<dbReference type="Proteomes" id="UP000789595">
    <property type="component" value="Unassembled WGS sequence"/>
</dbReference>
<reference evidence="3" key="1">
    <citation type="submission" date="2021-11" db="EMBL/GenBank/DDBJ databases">
        <authorList>
            <consortium name="Genoscope - CEA"/>
            <person name="William W."/>
        </authorList>
    </citation>
    <scope>NUCLEOTIDE SEQUENCE</scope>
</reference>
<feature type="signal peptide" evidence="1">
    <location>
        <begin position="1"/>
        <end position="23"/>
    </location>
</feature>
<dbReference type="PROSITE" id="PS51184">
    <property type="entry name" value="JMJC"/>
    <property type="match status" value="1"/>
</dbReference>
<dbReference type="InterPro" id="IPR041667">
    <property type="entry name" value="Cupin_8"/>
</dbReference>
<name>A0A8J2SJ90_9STRA</name>
<organism evidence="3 4">
    <name type="scientific">Pelagomonas calceolata</name>
    <dbReference type="NCBI Taxonomy" id="35677"/>
    <lineage>
        <taxon>Eukaryota</taxon>
        <taxon>Sar</taxon>
        <taxon>Stramenopiles</taxon>
        <taxon>Ochrophyta</taxon>
        <taxon>Pelagophyceae</taxon>
        <taxon>Pelagomonadales</taxon>
        <taxon>Pelagomonadaceae</taxon>
        <taxon>Pelagomonas</taxon>
    </lineage>
</organism>
<dbReference type="InterPro" id="IPR003347">
    <property type="entry name" value="JmjC_dom"/>
</dbReference>
<dbReference type="PANTHER" id="PTHR12461:SF105">
    <property type="entry name" value="HYPOXIA-INDUCIBLE FACTOR 1-ALPHA INHIBITOR"/>
    <property type="match status" value="1"/>
</dbReference>
<gene>
    <name evidence="3" type="ORF">PECAL_2P21350</name>
</gene>
<accession>A0A8J2SJ90</accession>
<dbReference type="OrthoDB" id="205869at2759"/>
<feature type="chain" id="PRO_5035285644" description="JmjC domain-containing protein" evidence="1">
    <location>
        <begin position="24"/>
        <end position="418"/>
    </location>
</feature>
<proteinExistence type="predicted"/>
<evidence type="ECO:0000259" key="2">
    <source>
        <dbReference type="PROSITE" id="PS51184"/>
    </source>
</evidence>
<dbReference type="PANTHER" id="PTHR12461">
    <property type="entry name" value="HYPOXIA-INDUCIBLE FACTOR 1 ALPHA INHIBITOR-RELATED"/>
    <property type="match status" value="1"/>
</dbReference>
<dbReference type="AlphaFoldDB" id="A0A8J2SJ90"/>
<protein>
    <recommendedName>
        <fullName evidence="2">JmjC domain-containing protein</fullName>
    </recommendedName>
</protein>
<evidence type="ECO:0000313" key="3">
    <source>
        <dbReference type="EMBL" id="CAH0369029.1"/>
    </source>
</evidence>
<keyword evidence="1" id="KW-0732">Signal</keyword>
<evidence type="ECO:0000313" key="4">
    <source>
        <dbReference type="Proteomes" id="UP000789595"/>
    </source>
</evidence>
<keyword evidence="4" id="KW-1185">Reference proteome</keyword>
<dbReference type="SUPFAM" id="SSF51197">
    <property type="entry name" value="Clavaminate synthase-like"/>
    <property type="match status" value="1"/>
</dbReference>
<dbReference type="EMBL" id="CAKKNE010000002">
    <property type="protein sequence ID" value="CAH0369029.1"/>
    <property type="molecule type" value="Genomic_DNA"/>
</dbReference>
<feature type="domain" description="JmjC" evidence="2">
    <location>
        <begin position="243"/>
        <end position="418"/>
    </location>
</feature>
<sequence>MRPMRHMAATALLIIAIAAPAASITFPWPAQQRTPAKACITSAKRGDLVEALGQLEAAREARDPQLCEAWAAVLDGLAAGGSAATLRFFEAMLHDGFGWEDLPRATASKLEGRAPPPAAPSGYDAVAPIIEPLPELWVDVLKSVEEVHANHGEALDAARLNKTPVLLKGAFSAPQWTARSLSENFPAGAVCRVAPSAAVSFCRESHPDVVDGVTKALSRALVVPAAELETRLNGEAASPFVYPNGEHLYVQALAPPSLLRDVDLSFLGNFGERDACRVWACRGGVYSPLHYDAQDSHLLQATGSKRVVLWPSTTLEALRPYDAASPLARRLRVDIRMDGAAAAEAALRRGDERGLPAGETGPSGDGAYEQVARGAVEAILEPGDALFFPADWAHHIESRGDLSVALSLREVDGALVGT</sequence>
<dbReference type="InterPro" id="IPR014710">
    <property type="entry name" value="RmlC-like_jellyroll"/>
</dbReference>
<dbReference type="Gene3D" id="2.60.120.10">
    <property type="entry name" value="Jelly Rolls"/>
    <property type="match status" value="1"/>
</dbReference>
<dbReference type="Pfam" id="PF13621">
    <property type="entry name" value="Cupin_8"/>
    <property type="match status" value="1"/>
</dbReference>